<dbReference type="EMBL" id="FNAQ01000001">
    <property type="protein sequence ID" value="SDD75543.1"/>
    <property type="molecule type" value="Genomic_DNA"/>
</dbReference>
<comment type="catalytic activity">
    <reaction evidence="9 12">
        <text>O-acetyl-L-serine + hydrogen sulfide = L-cysteine + acetate</text>
        <dbReference type="Rhea" id="RHEA:14829"/>
        <dbReference type="ChEBI" id="CHEBI:29919"/>
        <dbReference type="ChEBI" id="CHEBI:30089"/>
        <dbReference type="ChEBI" id="CHEBI:35235"/>
        <dbReference type="ChEBI" id="CHEBI:58340"/>
        <dbReference type="EC" id="2.5.1.47"/>
    </reaction>
</comment>
<dbReference type="Gene3D" id="3.40.50.1100">
    <property type="match status" value="2"/>
</dbReference>
<comment type="cofactor">
    <cofactor evidence="1 10 12">
        <name>pyridoxal 5'-phosphate</name>
        <dbReference type="ChEBI" id="CHEBI:597326"/>
    </cofactor>
</comment>
<dbReference type="EC" id="2.5.1.47" evidence="4 12"/>
<proteinExistence type="inferred from homology"/>
<keyword evidence="7 10" id="KW-0663">Pyridoxal phosphate</keyword>
<dbReference type="InterPro" id="IPR005859">
    <property type="entry name" value="CysK"/>
</dbReference>
<keyword evidence="5 12" id="KW-0028">Amino-acid biosynthesis</keyword>
<evidence type="ECO:0000256" key="3">
    <source>
        <dbReference type="ARBA" id="ARBA00007103"/>
    </source>
</evidence>
<dbReference type="Pfam" id="PF00291">
    <property type="entry name" value="PALP"/>
    <property type="match status" value="1"/>
</dbReference>
<evidence type="ECO:0000256" key="1">
    <source>
        <dbReference type="ARBA" id="ARBA00001933"/>
    </source>
</evidence>
<dbReference type="UniPathway" id="UPA00136">
    <property type="reaction ID" value="UER00200"/>
</dbReference>
<name>A0A1G6XCM3_9BACT</name>
<dbReference type="InterPro" id="IPR050214">
    <property type="entry name" value="Cys_Synth/Cystath_Beta-Synth"/>
</dbReference>
<gene>
    <name evidence="14" type="ORF">SAMN05661003_101211</name>
</gene>
<evidence type="ECO:0000256" key="2">
    <source>
        <dbReference type="ARBA" id="ARBA00004962"/>
    </source>
</evidence>
<evidence type="ECO:0000256" key="6">
    <source>
        <dbReference type="ARBA" id="ARBA00022679"/>
    </source>
</evidence>
<dbReference type="FunFam" id="3.40.50.1100:FF:000006">
    <property type="entry name" value="Cysteine synthase"/>
    <property type="match status" value="1"/>
</dbReference>
<accession>A0A1G6XCM3</accession>
<dbReference type="CDD" id="cd01561">
    <property type="entry name" value="CBS_like"/>
    <property type="match status" value="1"/>
</dbReference>
<dbReference type="NCBIfam" id="TIGR01139">
    <property type="entry name" value="cysK"/>
    <property type="match status" value="1"/>
</dbReference>
<comment type="pathway">
    <text evidence="2">Amino-acid biosynthesis; L-cysteine biosynthesis; L-cysteine from L-serine: step 2/2.</text>
</comment>
<comment type="similarity">
    <text evidence="3 12">Belongs to the cysteine synthase/cystathionine beta-synthase family.</text>
</comment>
<dbReference type="OrthoDB" id="9815130at2"/>
<feature type="binding site" evidence="10">
    <location>
        <begin position="179"/>
        <end position="183"/>
    </location>
    <ligand>
        <name>pyridoxal 5'-phosphate</name>
        <dbReference type="ChEBI" id="CHEBI:597326"/>
    </ligand>
</feature>
<evidence type="ECO:0000256" key="8">
    <source>
        <dbReference type="ARBA" id="ARBA00023192"/>
    </source>
</evidence>
<dbReference type="PROSITE" id="PS00901">
    <property type="entry name" value="CYS_SYNTHASE"/>
    <property type="match status" value="1"/>
</dbReference>
<evidence type="ECO:0000259" key="13">
    <source>
        <dbReference type="Pfam" id="PF00291"/>
    </source>
</evidence>
<dbReference type="InterPro" id="IPR005856">
    <property type="entry name" value="Cys_synth"/>
</dbReference>
<sequence length="306" mass="31618">MNPACLPDLLHHIGRTPLIRLARFEVAGGASLWGKLESANPGGSVKDRIALAMITAAERGGQLQPGMTLVEPTSGNTGIGLALVCAARGYPLILTMPESMSLERRRLLQAYGAQLRLTAAAEGMTGAIHLARQLVRQPGHLMLDQFNNIANPASHETTTGPELYAALDGAIDAFVAGVGTGGTLTGVGRHLRSRLPAVQLVAVEPAASAVLSGQPAAPHRIQGIGAGFVPPLLDTQLIDRIVPVTDADAIATCVALTRSGIPCGISAGANVWAAARVAAALPTRAQVVTILCDNAERYLSTGIYDG</sequence>
<keyword evidence="15" id="KW-1185">Reference proteome</keyword>
<dbReference type="GO" id="GO:0004124">
    <property type="term" value="F:cysteine synthase activity"/>
    <property type="evidence" value="ECO:0007669"/>
    <property type="project" value="UniProtKB-UniRule"/>
</dbReference>
<dbReference type="InterPro" id="IPR001216">
    <property type="entry name" value="P-phosphate_BS"/>
</dbReference>
<dbReference type="InterPro" id="IPR001926">
    <property type="entry name" value="TrpB-like_PALP"/>
</dbReference>
<dbReference type="AlphaFoldDB" id="A0A1G6XCM3"/>
<dbReference type="NCBIfam" id="TIGR01136">
    <property type="entry name" value="cysKM"/>
    <property type="match status" value="1"/>
</dbReference>
<feature type="domain" description="Tryptophan synthase beta chain-like PALP" evidence="13">
    <location>
        <begin position="11"/>
        <end position="293"/>
    </location>
</feature>
<evidence type="ECO:0000256" key="5">
    <source>
        <dbReference type="ARBA" id="ARBA00022605"/>
    </source>
</evidence>
<dbReference type="GO" id="GO:0006535">
    <property type="term" value="P:cysteine biosynthetic process from serine"/>
    <property type="evidence" value="ECO:0007669"/>
    <property type="project" value="UniProtKB-UniRule"/>
</dbReference>
<evidence type="ECO:0000256" key="4">
    <source>
        <dbReference type="ARBA" id="ARBA00012681"/>
    </source>
</evidence>
<evidence type="ECO:0000256" key="10">
    <source>
        <dbReference type="PIRSR" id="PIRSR605856-50"/>
    </source>
</evidence>
<evidence type="ECO:0000313" key="14">
    <source>
        <dbReference type="EMBL" id="SDD75543.1"/>
    </source>
</evidence>
<dbReference type="Proteomes" id="UP000243205">
    <property type="component" value="Unassembled WGS sequence"/>
</dbReference>
<dbReference type="InterPro" id="IPR036052">
    <property type="entry name" value="TrpB-like_PALP_sf"/>
</dbReference>
<evidence type="ECO:0000256" key="9">
    <source>
        <dbReference type="ARBA" id="ARBA00047931"/>
    </source>
</evidence>
<protein>
    <recommendedName>
        <fullName evidence="4 12">Cysteine synthase</fullName>
        <ecNumber evidence="4 12">2.5.1.47</ecNumber>
    </recommendedName>
</protein>
<evidence type="ECO:0000256" key="11">
    <source>
        <dbReference type="PIRSR" id="PIRSR605856-51"/>
    </source>
</evidence>
<feature type="binding site" evidence="10">
    <location>
        <position position="76"/>
    </location>
    <ligand>
        <name>pyridoxal 5'-phosphate</name>
        <dbReference type="ChEBI" id="CHEBI:597326"/>
    </ligand>
</feature>
<feature type="binding site" evidence="10">
    <location>
        <position position="266"/>
    </location>
    <ligand>
        <name>pyridoxal 5'-phosphate</name>
        <dbReference type="ChEBI" id="CHEBI:597326"/>
    </ligand>
</feature>
<dbReference type="SUPFAM" id="SSF53686">
    <property type="entry name" value="Tryptophan synthase beta subunit-like PLP-dependent enzymes"/>
    <property type="match status" value="1"/>
</dbReference>
<evidence type="ECO:0000256" key="12">
    <source>
        <dbReference type="RuleBase" id="RU003985"/>
    </source>
</evidence>
<dbReference type="RefSeq" id="WP_092075364.1">
    <property type="nucleotide sequence ID" value="NZ_CALFZY010000006.1"/>
</dbReference>
<feature type="modified residue" description="N6-(pyridoxal phosphate)lysine" evidence="11">
    <location>
        <position position="46"/>
    </location>
</feature>
<keyword evidence="6 12" id="KW-0808">Transferase</keyword>
<dbReference type="STRING" id="57664.SAMN05661003_101211"/>
<keyword evidence="8 12" id="KW-0198">Cysteine biosynthesis</keyword>
<evidence type="ECO:0000256" key="7">
    <source>
        <dbReference type="ARBA" id="ARBA00022898"/>
    </source>
</evidence>
<dbReference type="PANTHER" id="PTHR10314">
    <property type="entry name" value="CYSTATHIONINE BETA-SYNTHASE"/>
    <property type="match status" value="1"/>
</dbReference>
<organism evidence="14 15">
    <name type="scientific">Desulfuromonas thiophila</name>
    <dbReference type="NCBI Taxonomy" id="57664"/>
    <lineage>
        <taxon>Bacteria</taxon>
        <taxon>Pseudomonadati</taxon>
        <taxon>Thermodesulfobacteriota</taxon>
        <taxon>Desulfuromonadia</taxon>
        <taxon>Desulfuromonadales</taxon>
        <taxon>Desulfuromonadaceae</taxon>
        <taxon>Desulfuromonas</taxon>
    </lineage>
</organism>
<evidence type="ECO:0000313" key="15">
    <source>
        <dbReference type="Proteomes" id="UP000243205"/>
    </source>
</evidence>
<reference evidence="15" key="1">
    <citation type="submission" date="2016-10" db="EMBL/GenBank/DDBJ databases">
        <authorList>
            <person name="Varghese N."/>
            <person name="Submissions S."/>
        </authorList>
    </citation>
    <scope>NUCLEOTIDE SEQUENCE [LARGE SCALE GENOMIC DNA]</scope>
    <source>
        <strain evidence="15">DSM 8987</strain>
    </source>
</reference>